<proteinExistence type="inferred from homology"/>
<dbReference type="InterPro" id="IPR013149">
    <property type="entry name" value="ADH-like_C"/>
</dbReference>
<dbReference type="Pfam" id="PF00107">
    <property type="entry name" value="ADH_zinc_N"/>
    <property type="match status" value="1"/>
</dbReference>
<dbReference type="InterPro" id="IPR011032">
    <property type="entry name" value="GroES-like_sf"/>
</dbReference>
<reference evidence="7" key="1">
    <citation type="submission" date="2015-03" db="EMBL/GenBank/DDBJ databases">
        <authorList>
            <person name="Urmite Genomes"/>
        </authorList>
    </citation>
    <scope>NUCLEOTIDE SEQUENCE [LARGE SCALE GENOMIC DNA]</scope>
    <source>
        <strain evidence="7">Arc-Hr</strain>
    </source>
</reference>
<comment type="cofactor">
    <cofactor evidence="4">
        <name>Zn(2+)</name>
        <dbReference type="ChEBI" id="CHEBI:29105"/>
    </cofactor>
</comment>
<comment type="similarity">
    <text evidence="4">Belongs to the zinc-containing alcohol dehydrogenase family.</text>
</comment>
<evidence type="ECO:0000256" key="3">
    <source>
        <dbReference type="ARBA" id="ARBA00023002"/>
    </source>
</evidence>
<dbReference type="GO" id="GO:0008270">
    <property type="term" value="F:zinc ion binding"/>
    <property type="evidence" value="ECO:0007669"/>
    <property type="project" value="InterPro"/>
</dbReference>
<evidence type="ECO:0000256" key="4">
    <source>
        <dbReference type="RuleBase" id="RU361277"/>
    </source>
</evidence>
<evidence type="ECO:0000259" key="5">
    <source>
        <dbReference type="SMART" id="SM00829"/>
    </source>
</evidence>
<dbReference type="GO" id="GO:0030554">
    <property type="term" value="F:adenyl nucleotide binding"/>
    <property type="evidence" value="ECO:0007669"/>
    <property type="project" value="UniProtKB-ARBA"/>
</dbReference>
<dbReference type="SMART" id="SM00829">
    <property type="entry name" value="PKS_ER"/>
    <property type="match status" value="1"/>
</dbReference>
<dbReference type="Gene3D" id="3.90.180.10">
    <property type="entry name" value="Medium-chain alcohol dehydrogenases, catalytic domain"/>
    <property type="match status" value="1"/>
</dbReference>
<dbReference type="Gene3D" id="3.40.50.720">
    <property type="entry name" value="NAD(P)-binding Rossmann-like Domain"/>
    <property type="match status" value="1"/>
</dbReference>
<dbReference type="PANTHER" id="PTHR43401">
    <property type="entry name" value="L-THREONINE 3-DEHYDROGENASE"/>
    <property type="match status" value="1"/>
</dbReference>
<keyword evidence="7" id="KW-1185">Reference proteome</keyword>
<evidence type="ECO:0000256" key="1">
    <source>
        <dbReference type="ARBA" id="ARBA00022723"/>
    </source>
</evidence>
<keyword evidence="1 4" id="KW-0479">Metal-binding</keyword>
<dbReference type="PANTHER" id="PTHR43401:SF5">
    <property type="entry name" value="ALCOHOL DEHYDROGENASE-RELATED"/>
    <property type="match status" value="1"/>
</dbReference>
<dbReference type="GO" id="GO:0051262">
    <property type="term" value="P:protein tetramerization"/>
    <property type="evidence" value="ECO:0007669"/>
    <property type="project" value="UniProtKB-ARBA"/>
</dbReference>
<dbReference type="EMBL" id="CSTE01000003">
    <property type="protein sequence ID" value="CQR52015.1"/>
    <property type="molecule type" value="Genomic_DNA"/>
</dbReference>
<dbReference type="Pfam" id="PF08240">
    <property type="entry name" value="ADH_N"/>
    <property type="match status" value="1"/>
</dbReference>
<dbReference type="PROSITE" id="PS00059">
    <property type="entry name" value="ADH_ZINC"/>
    <property type="match status" value="1"/>
</dbReference>
<dbReference type="InterPro" id="IPR036291">
    <property type="entry name" value="NAD(P)-bd_dom_sf"/>
</dbReference>
<sequence length="353" mass="37752">MRAVTFTTPGGPLEIREIDEPELDETGVVVETEACGICRSDWHAWRGDPLWESRDFDDGHVFGHEPAGVVVEVGSEVEHVREGDRVTVPFNLGDGTCPSCRSGRSNVCDNRIPLGLAPESKGAFGERFHVPWADYNVVHLPDSVSSVEMAGLGCRFMTSFHALVHRADVTAGDWVVVYGCGGVGLSAVHIADALGANVVAVDLFDEKLSFASELGAVETVNANDVADVPAAVRALTDGGAHVSVDALGIAETCQNAVKSLRKRGQHVQVGLTSNEEGGEVALPTDRMVLNELQFIGAVGMPRPRYDELFRMMDRGGLDPAAVISETVSLDRTPEILASMTDFDTVGIPVITEF</sequence>
<evidence type="ECO:0000313" key="7">
    <source>
        <dbReference type="Proteomes" id="UP000198902"/>
    </source>
</evidence>
<protein>
    <submittedName>
        <fullName evidence="6">Alcohol dehydrogenase</fullName>
    </submittedName>
</protein>
<dbReference type="InterPro" id="IPR020843">
    <property type="entry name" value="ER"/>
</dbReference>
<name>A0A0D6JUZ1_9EURY</name>
<gene>
    <name evidence="6" type="primary">adh_1</name>
    <name evidence="6" type="ORF">BN996_02936</name>
</gene>
<evidence type="ECO:0000313" key="6">
    <source>
        <dbReference type="EMBL" id="CQR52015.1"/>
    </source>
</evidence>
<dbReference type="GO" id="GO:0044281">
    <property type="term" value="P:small molecule metabolic process"/>
    <property type="evidence" value="ECO:0007669"/>
    <property type="project" value="UniProtKB-ARBA"/>
</dbReference>
<dbReference type="InterPro" id="IPR013154">
    <property type="entry name" value="ADH-like_N"/>
</dbReference>
<dbReference type="Proteomes" id="UP000198902">
    <property type="component" value="Unassembled WGS sequence"/>
</dbReference>
<dbReference type="SUPFAM" id="SSF51735">
    <property type="entry name" value="NAD(P)-binding Rossmann-fold domains"/>
    <property type="match status" value="1"/>
</dbReference>
<dbReference type="RefSeq" id="WP_089780239.1">
    <property type="nucleotide sequence ID" value="NZ_CABLRR010000003.1"/>
</dbReference>
<feature type="domain" description="Enoyl reductase (ER)" evidence="5">
    <location>
        <begin position="10"/>
        <end position="350"/>
    </location>
</feature>
<dbReference type="SUPFAM" id="SSF50129">
    <property type="entry name" value="GroES-like"/>
    <property type="match status" value="1"/>
</dbReference>
<dbReference type="AlphaFoldDB" id="A0A0D6JUZ1"/>
<dbReference type="GO" id="GO:0043168">
    <property type="term" value="F:anion binding"/>
    <property type="evidence" value="ECO:0007669"/>
    <property type="project" value="UniProtKB-ARBA"/>
</dbReference>
<organism evidence="6 7">
    <name type="scientific">Haloferax massiliensis</name>
    <dbReference type="NCBI Taxonomy" id="1476858"/>
    <lineage>
        <taxon>Archaea</taxon>
        <taxon>Methanobacteriati</taxon>
        <taxon>Methanobacteriota</taxon>
        <taxon>Stenosarchaea group</taxon>
        <taxon>Halobacteria</taxon>
        <taxon>Halobacteriales</taxon>
        <taxon>Haloferacaceae</taxon>
        <taxon>Haloferax</taxon>
    </lineage>
</organism>
<dbReference type="GO" id="GO:0016616">
    <property type="term" value="F:oxidoreductase activity, acting on the CH-OH group of donors, NAD or NADP as acceptor"/>
    <property type="evidence" value="ECO:0007669"/>
    <property type="project" value="UniProtKB-ARBA"/>
</dbReference>
<dbReference type="InterPro" id="IPR050129">
    <property type="entry name" value="Zn_alcohol_dh"/>
</dbReference>
<dbReference type="InterPro" id="IPR002328">
    <property type="entry name" value="ADH_Zn_CS"/>
</dbReference>
<accession>A0A0D6JUZ1</accession>
<keyword evidence="2 4" id="KW-0862">Zinc</keyword>
<evidence type="ECO:0000256" key="2">
    <source>
        <dbReference type="ARBA" id="ARBA00022833"/>
    </source>
</evidence>
<keyword evidence="3" id="KW-0560">Oxidoreductase</keyword>